<dbReference type="Pfam" id="PF08238">
    <property type="entry name" value="Sel1"/>
    <property type="match status" value="5"/>
</dbReference>
<dbReference type="SMART" id="SM00671">
    <property type="entry name" value="SEL1"/>
    <property type="match status" value="5"/>
</dbReference>
<accession>A0ABS7WQN5</accession>
<dbReference type="EC" id="3.5.2.6" evidence="3"/>
<evidence type="ECO:0000256" key="3">
    <source>
        <dbReference type="ARBA" id="ARBA00012865"/>
    </source>
</evidence>
<evidence type="ECO:0000256" key="2">
    <source>
        <dbReference type="ARBA" id="ARBA00008486"/>
    </source>
</evidence>
<evidence type="ECO:0000256" key="4">
    <source>
        <dbReference type="ARBA" id="ARBA00022737"/>
    </source>
</evidence>
<organism evidence="9 10">
    <name type="scientific">Campylobacter canadensis</name>
    <dbReference type="NCBI Taxonomy" id="449520"/>
    <lineage>
        <taxon>Bacteria</taxon>
        <taxon>Pseudomonadati</taxon>
        <taxon>Campylobacterota</taxon>
        <taxon>Epsilonproteobacteria</taxon>
        <taxon>Campylobacterales</taxon>
        <taxon>Campylobacteraceae</taxon>
        <taxon>Campylobacter</taxon>
    </lineage>
</organism>
<dbReference type="InterPro" id="IPR040239">
    <property type="entry name" value="HcpB-like"/>
</dbReference>
<proteinExistence type="inferred from homology"/>
<comment type="caution">
    <text evidence="9">The sequence shown here is derived from an EMBL/GenBank/DDBJ whole genome shotgun (WGS) entry which is preliminary data.</text>
</comment>
<dbReference type="EMBL" id="JACGBB010000002">
    <property type="protein sequence ID" value="MBZ7986691.1"/>
    <property type="molecule type" value="Genomic_DNA"/>
</dbReference>
<reference evidence="9 10" key="1">
    <citation type="submission" date="2020-07" db="EMBL/GenBank/DDBJ databases">
        <title>Transfer of Campylobacter canadensis to the novel genus Avispirillum gen. nov., that also includes two novel species recovered from migratory waterfowl: Avispirillum anseris sp. nov. and Avispirillum brantae sp. nov.</title>
        <authorList>
            <person name="Miller W.G."/>
            <person name="Chapman M.H."/>
            <person name="Yee E."/>
            <person name="Inglis G.D."/>
        </authorList>
    </citation>
    <scope>NUCLEOTIDE SEQUENCE [LARGE SCALE GENOMIC DNA]</scope>
    <source>
        <strain evidence="9 10">L283</strain>
    </source>
</reference>
<comment type="catalytic activity">
    <reaction evidence="1">
        <text>a beta-lactam + H2O = a substituted beta-amino acid</text>
        <dbReference type="Rhea" id="RHEA:20401"/>
        <dbReference type="ChEBI" id="CHEBI:15377"/>
        <dbReference type="ChEBI" id="CHEBI:35627"/>
        <dbReference type="ChEBI" id="CHEBI:140347"/>
        <dbReference type="EC" id="3.5.2.6"/>
    </reaction>
</comment>
<gene>
    <name evidence="9" type="ORF">AVCANL283_00995</name>
</gene>
<evidence type="ECO:0000256" key="5">
    <source>
        <dbReference type="ARBA" id="ARBA00022801"/>
    </source>
</evidence>
<dbReference type="InterPro" id="IPR011990">
    <property type="entry name" value="TPR-like_helical_dom_sf"/>
</dbReference>
<evidence type="ECO:0000256" key="7">
    <source>
        <dbReference type="ARBA" id="ARBA00023157"/>
    </source>
</evidence>
<keyword evidence="6" id="KW-0802">TPR repeat</keyword>
<dbReference type="RefSeq" id="WP_172229979.1">
    <property type="nucleotide sequence ID" value="NZ_CP035946.1"/>
</dbReference>
<evidence type="ECO:0000256" key="8">
    <source>
        <dbReference type="ARBA" id="ARBA00023251"/>
    </source>
</evidence>
<keyword evidence="8" id="KW-0046">Antibiotic resistance</keyword>
<keyword evidence="5" id="KW-0378">Hydrolase</keyword>
<dbReference type="SUPFAM" id="SSF81901">
    <property type="entry name" value="HCP-like"/>
    <property type="match status" value="2"/>
</dbReference>
<comment type="similarity">
    <text evidence="2">Belongs to the hcp beta-lactamase family.</text>
</comment>
<evidence type="ECO:0000256" key="6">
    <source>
        <dbReference type="ARBA" id="ARBA00022803"/>
    </source>
</evidence>
<keyword evidence="4" id="KW-0677">Repeat</keyword>
<dbReference type="Gene3D" id="1.25.40.10">
    <property type="entry name" value="Tetratricopeptide repeat domain"/>
    <property type="match status" value="1"/>
</dbReference>
<keyword evidence="10" id="KW-1185">Reference proteome</keyword>
<sequence>MKKLIFFLFYVYLLASNDIAKDCYKQNSVCLQLAKQLLENSNKEENLLKAREYLQIACNKNNAQACHNLSLTYFNAMMVFKDPVLAKKYAKKACKLGKLNSCYNIANIYKYALANTKQNFQKASKYYDYSCKKGFYASCYELATMWQFDMQNSDFQQIISYHKLACTNNYAASCYHLAYFYYFKKYNLNDLSLAFKYFLKACKLNHNIACAMSASIYERQKNLQKAKEFYKKACKLRVFTSCNNYDRLKAKK</sequence>
<dbReference type="InterPro" id="IPR006597">
    <property type="entry name" value="Sel1-like"/>
</dbReference>
<dbReference type="PANTHER" id="PTHR13891">
    <property type="entry name" value="CYTOCHROME C OXIDASE ASSEMBLY FACTOR 7"/>
    <property type="match status" value="1"/>
</dbReference>
<name>A0ABS7WQN5_9BACT</name>
<evidence type="ECO:0000313" key="10">
    <source>
        <dbReference type="Proteomes" id="UP000786183"/>
    </source>
</evidence>
<dbReference type="PANTHER" id="PTHR13891:SF1">
    <property type="entry name" value="CYTOCHROME C OXIDASE ASSEMBLY FACTOR 7"/>
    <property type="match status" value="1"/>
</dbReference>
<evidence type="ECO:0000313" key="9">
    <source>
        <dbReference type="EMBL" id="MBZ7986691.1"/>
    </source>
</evidence>
<keyword evidence="7" id="KW-1015">Disulfide bond</keyword>
<evidence type="ECO:0000256" key="1">
    <source>
        <dbReference type="ARBA" id="ARBA00001526"/>
    </source>
</evidence>
<protein>
    <recommendedName>
        <fullName evidence="3">beta-lactamase</fullName>
        <ecNumber evidence="3">3.5.2.6</ecNumber>
    </recommendedName>
</protein>
<dbReference type="Proteomes" id="UP000786183">
    <property type="component" value="Unassembled WGS sequence"/>
</dbReference>